<dbReference type="Pfam" id="PF03658">
    <property type="entry name" value="Ub-RnfH"/>
    <property type="match status" value="1"/>
</dbReference>
<dbReference type="Gene3D" id="3.10.20.280">
    <property type="entry name" value="RnfH-like"/>
    <property type="match status" value="1"/>
</dbReference>
<reference evidence="4 5" key="1">
    <citation type="submission" date="2015-10" db="EMBL/GenBank/DDBJ databases">
        <title>Metagenome-Assembled Genomes uncover a global brackish microbiome.</title>
        <authorList>
            <person name="Hugerth L.W."/>
            <person name="Larsson J."/>
            <person name="Alneberg J."/>
            <person name="Lindh M.V."/>
            <person name="Legrand C."/>
            <person name="Pinhassi J."/>
            <person name="Andersson A.F."/>
        </authorList>
    </citation>
    <scope>NUCLEOTIDE SEQUENCE [LARGE SCALE GENOMIC DNA]</scope>
    <source>
        <strain evidence="4">BACL4 MAG-120507-bin80</strain>
    </source>
</reference>
<gene>
    <name evidence="4" type="ORF">ABR69_01120</name>
</gene>
<comment type="similarity">
    <text evidence="1 2">Belongs to the UPF0125 (RnfH) family.</text>
</comment>
<comment type="caution">
    <text evidence="4">The sequence shown here is derived from an EMBL/GenBank/DDBJ whole genome shotgun (WGS) entry which is preliminary data.</text>
</comment>
<dbReference type="EMBL" id="LIBB01000061">
    <property type="protein sequence ID" value="KRO72555.1"/>
    <property type="molecule type" value="Genomic_DNA"/>
</dbReference>
<organism evidence="4 5">
    <name type="scientific">OM182 bacterium BACL3 MAG-120507-bin80</name>
    <dbReference type="NCBI Taxonomy" id="1655577"/>
    <lineage>
        <taxon>Bacteria</taxon>
        <taxon>Pseudomonadati</taxon>
        <taxon>Pseudomonadota</taxon>
        <taxon>Gammaproteobacteria</taxon>
        <taxon>OMG group</taxon>
        <taxon>OM182 clade</taxon>
    </lineage>
</organism>
<dbReference type="PANTHER" id="PTHR37483:SF1">
    <property type="entry name" value="UPF0125 PROTEIN RATB"/>
    <property type="match status" value="1"/>
</dbReference>
<dbReference type="SUPFAM" id="SSF54285">
    <property type="entry name" value="MoaD/ThiS"/>
    <property type="match status" value="1"/>
</dbReference>
<evidence type="ECO:0000313" key="5">
    <source>
        <dbReference type="Proteomes" id="UP000051934"/>
    </source>
</evidence>
<dbReference type="PANTHER" id="PTHR37483">
    <property type="entry name" value="UPF0125 PROTEIN RATB"/>
    <property type="match status" value="1"/>
</dbReference>
<evidence type="ECO:0000256" key="3">
    <source>
        <dbReference type="SAM" id="MobiDB-lite"/>
    </source>
</evidence>
<evidence type="ECO:0000256" key="2">
    <source>
        <dbReference type="HAMAP-Rule" id="MF_00460"/>
    </source>
</evidence>
<dbReference type="Proteomes" id="UP000051934">
    <property type="component" value="Unassembled WGS sequence"/>
</dbReference>
<dbReference type="InterPro" id="IPR005346">
    <property type="entry name" value="RnfH"/>
</dbReference>
<evidence type="ECO:0000256" key="1">
    <source>
        <dbReference type="ARBA" id="ARBA00010645"/>
    </source>
</evidence>
<evidence type="ECO:0000313" key="4">
    <source>
        <dbReference type="EMBL" id="KRO72555.1"/>
    </source>
</evidence>
<name>A0A0R2SGW5_9GAMM</name>
<dbReference type="HAMAP" id="MF_00460">
    <property type="entry name" value="UPF0125_RnfH"/>
    <property type="match status" value="1"/>
</dbReference>
<proteinExistence type="inferred from homology"/>
<accession>A0A0R2SGW5</accession>
<dbReference type="NCBIfam" id="NF002490">
    <property type="entry name" value="PRK01777.1"/>
    <property type="match status" value="1"/>
</dbReference>
<dbReference type="AlphaFoldDB" id="A0A0R2SGW5"/>
<dbReference type="InterPro" id="IPR016155">
    <property type="entry name" value="Mopterin_synth/thiamin_S_b"/>
</dbReference>
<sequence>MDTKQSNEFQVEVVYASPTKQRLVTLTVEQGTTAVEAVRLSNIVKDFPEIEMDNLDLGIFSQPLDGKGRPLPHEYSVQNLDRIEIYRPLTIDPMQARLARAEEKRLAKEAAKEAAKQAAKQRKDEHQA</sequence>
<dbReference type="InterPro" id="IPR037021">
    <property type="entry name" value="RnfH_sf"/>
</dbReference>
<protein>
    <recommendedName>
        <fullName evidence="2">UPF0125 protein ABR69_01120</fullName>
    </recommendedName>
</protein>
<feature type="region of interest" description="Disordered" evidence="3">
    <location>
        <begin position="103"/>
        <end position="128"/>
    </location>
</feature>